<keyword evidence="6" id="KW-0325">Glycoprotein</keyword>
<dbReference type="GO" id="GO:0005507">
    <property type="term" value="F:copper ion binding"/>
    <property type="evidence" value="ECO:0007669"/>
    <property type="project" value="InterPro"/>
</dbReference>
<dbReference type="RefSeq" id="XP_037220946.1">
    <property type="nucleotide sequence ID" value="XM_037363025.1"/>
</dbReference>
<feature type="domain" description="Plastocyanin-like" evidence="8">
    <location>
        <begin position="182"/>
        <end position="300"/>
    </location>
</feature>
<evidence type="ECO:0000256" key="1">
    <source>
        <dbReference type="ARBA" id="ARBA00010609"/>
    </source>
</evidence>
<dbReference type="PANTHER" id="PTHR11709:SF511">
    <property type="entry name" value="LACCASE"/>
    <property type="match status" value="1"/>
</dbReference>
<dbReference type="InterPro" id="IPR002355">
    <property type="entry name" value="Cu_oxidase_Cu_BS"/>
</dbReference>
<keyword evidence="5" id="KW-1015">Disulfide bond</keyword>
<evidence type="ECO:0000259" key="10">
    <source>
        <dbReference type="Pfam" id="PF07732"/>
    </source>
</evidence>
<dbReference type="InterPro" id="IPR001117">
    <property type="entry name" value="Cu-oxidase_2nd"/>
</dbReference>
<name>A0A8H6W387_9AGAR</name>
<dbReference type="InterPro" id="IPR033138">
    <property type="entry name" value="Cu_oxidase_CS"/>
</dbReference>
<organism evidence="11 12">
    <name type="scientific">Mycena indigotica</name>
    <dbReference type="NCBI Taxonomy" id="2126181"/>
    <lineage>
        <taxon>Eukaryota</taxon>
        <taxon>Fungi</taxon>
        <taxon>Dikarya</taxon>
        <taxon>Basidiomycota</taxon>
        <taxon>Agaricomycotina</taxon>
        <taxon>Agaricomycetes</taxon>
        <taxon>Agaricomycetidae</taxon>
        <taxon>Agaricales</taxon>
        <taxon>Marasmiineae</taxon>
        <taxon>Mycenaceae</taxon>
        <taxon>Mycena</taxon>
    </lineage>
</organism>
<dbReference type="GeneID" id="59345541"/>
<dbReference type="SUPFAM" id="SSF49503">
    <property type="entry name" value="Cupredoxins"/>
    <property type="match status" value="3"/>
</dbReference>
<dbReference type="EMBL" id="JACAZF010000005">
    <property type="protein sequence ID" value="KAF7303974.1"/>
    <property type="molecule type" value="Genomic_DNA"/>
</dbReference>
<dbReference type="Pfam" id="PF07731">
    <property type="entry name" value="Cu-oxidase_2"/>
    <property type="match status" value="1"/>
</dbReference>
<dbReference type="OrthoDB" id="2121828at2759"/>
<dbReference type="InterPro" id="IPR011707">
    <property type="entry name" value="Cu-oxidase-like_N"/>
</dbReference>
<dbReference type="Pfam" id="PF00394">
    <property type="entry name" value="Cu-oxidase"/>
    <property type="match status" value="1"/>
</dbReference>
<evidence type="ECO:0000256" key="6">
    <source>
        <dbReference type="ARBA" id="ARBA00023180"/>
    </source>
</evidence>
<evidence type="ECO:0000256" key="5">
    <source>
        <dbReference type="ARBA" id="ARBA00023157"/>
    </source>
</evidence>
<feature type="chain" id="PRO_5034103712" evidence="7">
    <location>
        <begin position="20"/>
        <end position="531"/>
    </location>
</feature>
<dbReference type="Pfam" id="PF07732">
    <property type="entry name" value="Cu-oxidase_3"/>
    <property type="match status" value="2"/>
</dbReference>
<feature type="domain" description="Plastocyanin-like" evidence="10">
    <location>
        <begin position="109"/>
        <end position="170"/>
    </location>
</feature>
<keyword evidence="3" id="KW-0560">Oxidoreductase</keyword>
<proteinExistence type="inferred from homology"/>
<feature type="domain" description="Plastocyanin-like" evidence="9">
    <location>
        <begin position="378"/>
        <end position="503"/>
    </location>
</feature>
<gene>
    <name evidence="11" type="ORF">MIND_00628300</name>
</gene>
<dbReference type="Gene3D" id="2.60.40.420">
    <property type="entry name" value="Cupredoxins - blue copper proteins"/>
    <property type="match status" value="3"/>
</dbReference>
<evidence type="ECO:0000259" key="8">
    <source>
        <dbReference type="Pfam" id="PF00394"/>
    </source>
</evidence>
<comment type="caution">
    <text evidence="11">The sequence shown here is derived from an EMBL/GenBank/DDBJ whole genome shotgun (WGS) entry which is preliminary data.</text>
</comment>
<reference evidence="11" key="1">
    <citation type="submission" date="2020-05" db="EMBL/GenBank/DDBJ databases">
        <title>Mycena genomes resolve the evolution of fungal bioluminescence.</title>
        <authorList>
            <person name="Tsai I.J."/>
        </authorList>
    </citation>
    <scope>NUCLEOTIDE SEQUENCE</scope>
    <source>
        <strain evidence="11">171206Taipei</strain>
    </source>
</reference>
<dbReference type="CDD" id="cd13903">
    <property type="entry name" value="CuRO_3_Tv-LCC_like"/>
    <property type="match status" value="1"/>
</dbReference>
<keyword evidence="4" id="KW-0186">Copper</keyword>
<evidence type="ECO:0000313" key="11">
    <source>
        <dbReference type="EMBL" id="KAF7303974.1"/>
    </source>
</evidence>
<comment type="similarity">
    <text evidence="1">Belongs to the multicopper oxidase family.</text>
</comment>
<dbReference type="PROSITE" id="PS00079">
    <property type="entry name" value="MULTICOPPER_OXIDASE1"/>
    <property type="match status" value="2"/>
</dbReference>
<dbReference type="GO" id="GO:0016491">
    <property type="term" value="F:oxidoreductase activity"/>
    <property type="evidence" value="ECO:0007669"/>
    <property type="project" value="UniProtKB-KW"/>
</dbReference>
<dbReference type="PROSITE" id="PS00080">
    <property type="entry name" value="MULTICOPPER_OXIDASE2"/>
    <property type="match status" value="1"/>
</dbReference>
<dbReference type="InterPro" id="IPR011706">
    <property type="entry name" value="Cu-oxidase_C"/>
</dbReference>
<evidence type="ECO:0000313" key="12">
    <source>
        <dbReference type="Proteomes" id="UP000636479"/>
    </source>
</evidence>
<keyword evidence="2" id="KW-0479">Metal-binding</keyword>
<dbReference type="InterPro" id="IPR008972">
    <property type="entry name" value="Cupredoxin"/>
</dbReference>
<accession>A0A8H6W387</accession>
<evidence type="ECO:0000256" key="2">
    <source>
        <dbReference type="ARBA" id="ARBA00022723"/>
    </source>
</evidence>
<evidence type="ECO:0000256" key="4">
    <source>
        <dbReference type="ARBA" id="ARBA00023008"/>
    </source>
</evidence>
<dbReference type="PANTHER" id="PTHR11709">
    <property type="entry name" value="MULTI-COPPER OXIDASE"/>
    <property type="match status" value="1"/>
</dbReference>
<feature type="domain" description="Plastocyanin-like" evidence="10">
    <location>
        <begin position="35"/>
        <end position="95"/>
    </location>
</feature>
<keyword evidence="7" id="KW-0732">Signal</keyword>
<dbReference type="AlphaFoldDB" id="A0A8H6W387"/>
<dbReference type="FunFam" id="2.60.40.420:FF:000045">
    <property type="entry name" value="Laccase 2"/>
    <property type="match status" value="1"/>
</dbReference>
<keyword evidence="12" id="KW-1185">Reference proteome</keyword>
<evidence type="ECO:0000259" key="9">
    <source>
        <dbReference type="Pfam" id="PF07731"/>
    </source>
</evidence>
<sequence length="531" mass="57873">MPFFPLFSAVLLAVSSTRAAFIVPSQSRSSLVLENKVVSPDGFSRVAVTVNGKFPSPIISANKGDNFQINVVNKLTDKNIPRATSVHFHGLFMVKDILSASDLRGSKCTQDQTSWADGAAFVTQCPISPSHSFSYDFTPKGQAGTFWYHSHLQLQYCDGLRGPLIIYDPRDPYQGLYDVDDESTVVTLGDWLHFTSRNLPFPPIFDTTLVNGLGRFAGGPLSPLAVISVKKGLRYRFRLLNIACDPDFVFGIQGHSMTVIEADGVLTQARVVDSIHIHVGQRYSFVLNADQKIDNYWIRAIPNYVLSFVMLAPPVKDPANPNLLLPSNKPLKEADLAPFIPTPVPGVRKLGAADVSLNLAIDVDVVAQLYTIGGATFTPPSVPVLLQILSGAQTAQQLLPKGSFYTLPKNKVIEISIPGASDPAASQHPFHLHGHNFHVIRSAGTTNYNFINPPVRDVVNIGTGAAKDNVTIRFATDNDGPWILHCHVDFHLNAGLAVVLVEDAPTIRKESIPKAWNDLCPIYNALPASEL</sequence>
<dbReference type="InterPro" id="IPR045087">
    <property type="entry name" value="Cu-oxidase_fam"/>
</dbReference>
<evidence type="ECO:0000256" key="3">
    <source>
        <dbReference type="ARBA" id="ARBA00023002"/>
    </source>
</evidence>
<dbReference type="Proteomes" id="UP000636479">
    <property type="component" value="Unassembled WGS sequence"/>
</dbReference>
<feature type="signal peptide" evidence="7">
    <location>
        <begin position="1"/>
        <end position="19"/>
    </location>
</feature>
<evidence type="ECO:0000256" key="7">
    <source>
        <dbReference type="SAM" id="SignalP"/>
    </source>
</evidence>
<protein>
    <submittedName>
        <fullName evidence="11">Laccase I</fullName>
    </submittedName>
</protein>